<keyword evidence="10" id="KW-1185">Reference proteome</keyword>
<dbReference type="InterPro" id="IPR003953">
    <property type="entry name" value="FAD-dep_OxRdtase_2_FAD-bd"/>
</dbReference>
<dbReference type="GO" id="GO:0008654">
    <property type="term" value="P:phospholipid biosynthetic process"/>
    <property type="evidence" value="ECO:0007669"/>
    <property type="project" value="UniProtKB-KW"/>
</dbReference>
<reference evidence="9 10" key="1">
    <citation type="submission" date="2019-08" db="EMBL/GenBank/DDBJ databases">
        <title>Lewinella sp. strain SSH13 Genome sequencing and assembly.</title>
        <authorList>
            <person name="Kim I."/>
        </authorList>
    </citation>
    <scope>NUCLEOTIDE SEQUENCE [LARGE SCALE GENOMIC DNA]</scope>
    <source>
        <strain evidence="9 10">SSH13</strain>
    </source>
</reference>
<proteinExistence type="predicted"/>
<dbReference type="Pfam" id="PF22578">
    <property type="entry name" value="GGR_cat"/>
    <property type="match status" value="1"/>
</dbReference>
<keyword evidence="6" id="KW-1208">Phospholipid metabolism</keyword>
<feature type="domain" description="Digeranylgeranylglycerophospholipid reductase catalytic" evidence="8">
    <location>
        <begin position="209"/>
        <end position="292"/>
    </location>
</feature>
<dbReference type="PANTHER" id="PTHR42685">
    <property type="entry name" value="GERANYLGERANYL DIPHOSPHATE REDUCTASE"/>
    <property type="match status" value="1"/>
</dbReference>
<comment type="caution">
    <text evidence="9">The sequence shown here is derived from an EMBL/GenBank/DDBJ whole genome shotgun (WGS) entry which is preliminary data.</text>
</comment>
<organism evidence="9 10">
    <name type="scientific">Neolewinella aurantiaca</name>
    <dbReference type="NCBI Taxonomy" id="2602767"/>
    <lineage>
        <taxon>Bacteria</taxon>
        <taxon>Pseudomonadati</taxon>
        <taxon>Bacteroidota</taxon>
        <taxon>Saprospiria</taxon>
        <taxon>Saprospirales</taxon>
        <taxon>Lewinellaceae</taxon>
        <taxon>Neolewinella</taxon>
    </lineage>
</organism>
<keyword evidence="3" id="KW-0560">Oxidoreductase</keyword>
<dbReference type="RefSeq" id="WP_147928714.1">
    <property type="nucleotide sequence ID" value="NZ_VOXD01000001.1"/>
</dbReference>
<evidence type="ECO:0000256" key="4">
    <source>
        <dbReference type="ARBA" id="ARBA00023098"/>
    </source>
</evidence>
<dbReference type="OrthoDB" id="9806565at2"/>
<evidence type="ECO:0000256" key="5">
    <source>
        <dbReference type="ARBA" id="ARBA00023209"/>
    </source>
</evidence>
<dbReference type="Pfam" id="PF00890">
    <property type="entry name" value="FAD_binding_2"/>
    <property type="match status" value="1"/>
</dbReference>
<gene>
    <name evidence="9" type="ORF">FUA23_00375</name>
</gene>
<evidence type="ECO:0000256" key="1">
    <source>
        <dbReference type="ARBA" id="ARBA00022516"/>
    </source>
</evidence>
<keyword evidence="1" id="KW-0444">Lipid biosynthesis</keyword>
<dbReference type="NCBIfam" id="TIGR02032">
    <property type="entry name" value="GG-red-SF"/>
    <property type="match status" value="1"/>
</dbReference>
<keyword evidence="2" id="KW-0285">Flavoprotein</keyword>
<dbReference type="InterPro" id="IPR036188">
    <property type="entry name" value="FAD/NAD-bd_sf"/>
</dbReference>
<dbReference type="AlphaFoldDB" id="A0A5C7G0H3"/>
<name>A0A5C7G0H3_9BACT</name>
<keyword evidence="5" id="KW-0594">Phospholipid biosynthesis</keyword>
<accession>A0A5C7G0H3</accession>
<keyword evidence="4" id="KW-0443">Lipid metabolism</keyword>
<evidence type="ECO:0000259" key="8">
    <source>
        <dbReference type="Pfam" id="PF22578"/>
    </source>
</evidence>
<evidence type="ECO:0000256" key="2">
    <source>
        <dbReference type="ARBA" id="ARBA00022630"/>
    </source>
</evidence>
<evidence type="ECO:0000313" key="10">
    <source>
        <dbReference type="Proteomes" id="UP000321907"/>
    </source>
</evidence>
<dbReference type="GO" id="GO:0016628">
    <property type="term" value="F:oxidoreductase activity, acting on the CH-CH group of donors, NAD or NADP as acceptor"/>
    <property type="evidence" value="ECO:0007669"/>
    <property type="project" value="InterPro"/>
</dbReference>
<evidence type="ECO:0000256" key="3">
    <source>
        <dbReference type="ARBA" id="ARBA00023002"/>
    </source>
</evidence>
<evidence type="ECO:0000256" key="6">
    <source>
        <dbReference type="ARBA" id="ARBA00023264"/>
    </source>
</evidence>
<dbReference type="InterPro" id="IPR050407">
    <property type="entry name" value="Geranylgeranyl_reductase"/>
</dbReference>
<evidence type="ECO:0000259" key="7">
    <source>
        <dbReference type="Pfam" id="PF00890"/>
    </source>
</evidence>
<dbReference type="EMBL" id="VOXD01000001">
    <property type="protein sequence ID" value="TXF91673.1"/>
    <property type="molecule type" value="Genomic_DNA"/>
</dbReference>
<dbReference type="Gene3D" id="3.50.50.60">
    <property type="entry name" value="FAD/NAD(P)-binding domain"/>
    <property type="match status" value="1"/>
</dbReference>
<sequence>MQVFGLNTQALFQVTAGMNKPTYDILIIGSGPAGATVGRFAAAAGLSVLLVDKKQELGAPIQCSGAVSRHALEHVGIPLDSEFILEAIYGFAIYDQSGASTKIDYRKLKADEYGEGKGRKPLGYVVDRRRFDRFLMTQAERAGVETWLKTEGLGYEPTADGRCDVHLRRFNEEITVSCKVLVGADGLMSQVGKWAGLQTHIKITELAGCLQFIVDKVKTEGLLEIVTGHEWAPGGYAWVFPKGHGYAEIGLGVIPTLTDKPARWHLDKFIKDSFFKERFKNSRILEIQGGGVPLSAPLKTQYADNMILVGDAARHVNPVTGGGIHTALAGGKIAADFLIRHLSGTEQEDCSANRLKGYQDAWLEALGNKMWKLYHTKTKVFQHSDVATRDRELYATMSDYFDPDSEYKKI</sequence>
<dbReference type="PRINTS" id="PR00420">
    <property type="entry name" value="RNGMNOXGNASE"/>
</dbReference>
<dbReference type="InterPro" id="IPR011777">
    <property type="entry name" value="Geranylgeranyl_Rdtase_fam"/>
</dbReference>
<dbReference type="InterPro" id="IPR054715">
    <property type="entry name" value="GGR_cat"/>
</dbReference>
<protein>
    <submittedName>
        <fullName evidence="9">NAD(P)/FAD-dependent oxidoreductase</fullName>
    </submittedName>
</protein>
<dbReference type="PANTHER" id="PTHR42685:SF18">
    <property type="entry name" value="DIGERANYLGERANYLGLYCEROPHOSPHOLIPID REDUCTASE"/>
    <property type="match status" value="1"/>
</dbReference>
<dbReference type="Proteomes" id="UP000321907">
    <property type="component" value="Unassembled WGS sequence"/>
</dbReference>
<evidence type="ECO:0000313" key="9">
    <source>
        <dbReference type="EMBL" id="TXF91673.1"/>
    </source>
</evidence>
<feature type="domain" description="FAD-dependent oxidoreductase 2 FAD-binding" evidence="7">
    <location>
        <begin position="24"/>
        <end position="66"/>
    </location>
</feature>
<dbReference type="SUPFAM" id="SSF51905">
    <property type="entry name" value="FAD/NAD(P)-binding domain"/>
    <property type="match status" value="1"/>
</dbReference>